<dbReference type="Proteomes" id="UP000614350">
    <property type="component" value="Unassembled WGS sequence"/>
</dbReference>
<reference evidence="1" key="1">
    <citation type="journal article" date="2020" name="G3 (Bethesda)">
        <title>High-Quality Assemblies for Three Invasive Social Wasps from the &lt;i&gt;Vespula&lt;/i&gt; Genus.</title>
        <authorList>
            <person name="Harrop T.W.R."/>
            <person name="Guhlin J."/>
            <person name="McLaughlin G.M."/>
            <person name="Permina E."/>
            <person name="Stockwell P."/>
            <person name="Gilligan J."/>
            <person name="Le Lec M.F."/>
            <person name="Gruber M.A.M."/>
            <person name="Quinn O."/>
            <person name="Lovegrove M."/>
            <person name="Duncan E.J."/>
            <person name="Remnant E.J."/>
            <person name="Van Eeckhoven J."/>
            <person name="Graham B."/>
            <person name="Knapp R.A."/>
            <person name="Langford K.W."/>
            <person name="Kronenberg Z."/>
            <person name="Press M.O."/>
            <person name="Eacker S.M."/>
            <person name="Wilson-Rankin E.E."/>
            <person name="Purcell J."/>
            <person name="Lester P.J."/>
            <person name="Dearden P.K."/>
        </authorList>
    </citation>
    <scope>NUCLEOTIDE SEQUENCE</scope>
    <source>
        <strain evidence="1">Marl-1</strain>
    </source>
</reference>
<accession>A0A834MT76</accession>
<gene>
    <name evidence="1" type="ORF">HZH66_012595</name>
</gene>
<keyword evidence="2" id="KW-1185">Reference proteome</keyword>
<protein>
    <submittedName>
        <fullName evidence="1">Uncharacterized protein</fullName>
    </submittedName>
</protein>
<dbReference type="EMBL" id="JACSEA010000016">
    <property type="protein sequence ID" value="KAF7384345.1"/>
    <property type="molecule type" value="Genomic_DNA"/>
</dbReference>
<dbReference type="AlphaFoldDB" id="A0A834MT76"/>
<evidence type="ECO:0000313" key="2">
    <source>
        <dbReference type="Proteomes" id="UP000614350"/>
    </source>
</evidence>
<comment type="caution">
    <text evidence="1">The sequence shown here is derived from an EMBL/GenBank/DDBJ whole genome shotgun (WGS) entry which is preliminary data.</text>
</comment>
<evidence type="ECO:0000313" key="1">
    <source>
        <dbReference type="EMBL" id="KAF7384345.1"/>
    </source>
</evidence>
<proteinExistence type="predicted"/>
<organism evidence="1 2">
    <name type="scientific">Vespula vulgaris</name>
    <name type="common">Yellow jacket</name>
    <name type="synonym">Wasp</name>
    <dbReference type="NCBI Taxonomy" id="7454"/>
    <lineage>
        <taxon>Eukaryota</taxon>
        <taxon>Metazoa</taxon>
        <taxon>Ecdysozoa</taxon>
        <taxon>Arthropoda</taxon>
        <taxon>Hexapoda</taxon>
        <taxon>Insecta</taxon>
        <taxon>Pterygota</taxon>
        <taxon>Neoptera</taxon>
        <taxon>Endopterygota</taxon>
        <taxon>Hymenoptera</taxon>
        <taxon>Apocrita</taxon>
        <taxon>Aculeata</taxon>
        <taxon>Vespoidea</taxon>
        <taxon>Vespidae</taxon>
        <taxon>Vespinae</taxon>
        <taxon>Vespula</taxon>
    </lineage>
</organism>
<sequence length="102" mass="11397">MSMVLLARGLRYLKVSKGKAKDSSIRTGIPTGIRTGICTDNYMNMHTSTRTHRYKHTGIRTSIRIIIPNPITNAGIQKPRGLALLQTTYLQTTLNPLRMLST</sequence>
<name>A0A834MT76_VESVU</name>